<evidence type="ECO:0000256" key="6">
    <source>
        <dbReference type="ARBA" id="ARBA00023136"/>
    </source>
</evidence>
<dbReference type="OrthoDB" id="9778910at2"/>
<dbReference type="AlphaFoldDB" id="A0A329QVH9"/>
<feature type="transmembrane region" description="Helical" evidence="7">
    <location>
        <begin position="295"/>
        <end position="321"/>
    </location>
</feature>
<evidence type="ECO:0000256" key="5">
    <source>
        <dbReference type="ARBA" id="ARBA00022989"/>
    </source>
</evidence>
<dbReference type="Proteomes" id="UP000250462">
    <property type="component" value="Unassembled WGS sequence"/>
</dbReference>
<dbReference type="InterPro" id="IPR035906">
    <property type="entry name" value="MetI-like_sf"/>
</dbReference>
<dbReference type="InterPro" id="IPR000515">
    <property type="entry name" value="MetI-like"/>
</dbReference>
<dbReference type="Gene3D" id="1.10.3720.10">
    <property type="entry name" value="MetI-like"/>
    <property type="match status" value="1"/>
</dbReference>
<sequence length="333" mass="37584">MLKYIARRLLVMIPTLFAISLASFFIIQLPPGDFLTTYAAGMGAQDNIIAREQLAVLEERYGLDEPFHVQYWRWISNIVCCGDFGQSFEWNQPVSSLIWDRLTLTMLLAVVSTLFTWLVAFLIGTYSAVRQYSLGDYFWTFIGFIGLATPNFLLALVLMYISFRYFGQSVGGLFSPEYQNAPWSLGKAWDLFQHLWIPVVIIATAGAASTIRIMRANLLDELHRPYTTTARAKGMQEWRLIAKYPLRLALNPFISTVGWTIPTLVSGEIIVSVVLDLPTTGPLLLRALSSQDMYLAGSFLMMLGVLTLIGTLLSDILLAWLDPRIQYEKAGRR</sequence>
<dbReference type="Pfam" id="PF00528">
    <property type="entry name" value="BPD_transp_1"/>
    <property type="match status" value="1"/>
</dbReference>
<feature type="domain" description="ABC transmembrane type-1" evidence="8">
    <location>
        <begin position="102"/>
        <end position="318"/>
    </location>
</feature>
<dbReference type="SUPFAM" id="SSF161098">
    <property type="entry name" value="MetI-like"/>
    <property type="match status" value="1"/>
</dbReference>
<feature type="transmembrane region" description="Helical" evidence="7">
    <location>
        <begin position="104"/>
        <end position="126"/>
    </location>
</feature>
<comment type="subcellular location">
    <subcellularLocation>
        <location evidence="1 7">Cell membrane</location>
        <topology evidence="1 7">Multi-pass membrane protein</topology>
    </subcellularLocation>
</comment>
<evidence type="ECO:0000313" key="10">
    <source>
        <dbReference type="Proteomes" id="UP000250462"/>
    </source>
</evidence>
<dbReference type="PROSITE" id="PS50928">
    <property type="entry name" value="ABC_TM1"/>
    <property type="match status" value="1"/>
</dbReference>
<keyword evidence="4 7" id="KW-0812">Transmembrane</keyword>
<evidence type="ECO:0000256" key="2">
    <source>
        <dbReference type="ARBA" id="ARBA00022448"/>
    </source>
</evidence>
<feature type="transmembrane region" description="Helical" evidence="7">
    <location>
        <begin position="248"/>
        <end position="275"/>
    </location>
</feature>
<dbReference type="InterPro" id="IPR045621">
    <property type="entry name" value="BPD_transp_1_N"/>
</dbReference>
<dbReference type="CDD" id="cd06261">
    <property type="entry name" value="TM_PBP2"/>
    <property type="match status" value="1"/>
</dbReference>
<comment type="similarity">
    <text evidence="7">Belongs to the binding-protein-dependent transport system permease family.</text>
</comment>
<evidence type="ECO:0000259" key="8">
    <source>
        <dbReference type="PROSITE" id="PS50928"/>
    </source>
</evidence>
<keyword evidence="3" id="KW-1003">Cell membrane</keyword>
<keyword evidence="6 7" id="KW-0472">Membrane</keyword>
<dbReference type="Pfam" id="PF19300">
    <property type="entry name" value="BPD_transp_1_N"/>
    <property type="match status" value="1"/>
</dbReference>
<dbReference type="GO" id="GO:0005886">
    <property type="term" value="C:plasma membrane"/>
    <property type="evidence" value="ECO:0007669"/>
    <property type="project" value="UniProtKB-SubCell"/>
</dbReference>
<reference evidence="9 10" key="1">
    <citation type="submission" date="2018-06" db="EMBL/GenBank/DDBJ databases">
        <title>Phytoactinopolyspora halophila sp. nov., a novel halophilic actinomycete isolated from a saline soil in China.</title>
        <authorList>
            <person name="Tang S.-K."/>
        </authorList>
    </citation>
    <scope>NUCLEOTIDE SEQUENCE [LARGE SCALE GENOMIC DNA]</scope>
    <source>
        <strain evidence="9 10">YIM 96934</strain>
    </source>
</reference>
<dbReference type="GO" id="GO:0055085">
    <property type="term" value="P:transmembrane transport"/>
    <property type="evidence" value="ECO:0007669"/>
    <property type="project" value="InterPro"/>
</dbReference>
<organism evidence="9 10">
    <name type="scientific">Phytoactinopolyspora halophila</name>
    <dbReference type="NCBI Taxonomy" id="1981511"/>
    <lineage>
        <taxon>Bacteria</taxon>
        <taxon>Bacillati</taxon>
        <taxon>Actinomycetota</taxon>
        <taxon>Actinomycetes</taxon>
        <taxon>Jiangellales</taxon>
        <taxon>Jiangellaceae</taxon>
        <taxon>Phytoactinopolyspora</taxon>
    </lineage>
</organism>
<dbReference type="EMBL" id="QMIG01000005">
    <property type="protein sequence ID" value="RAW15669.1"/>
    <property type="molecule type" value="Genomic_DNA"/>
</dbReference>
<keyword evidence="2 7" id="KW-0813">Transport</keyword>
<dbReference type="PANTHER" id="PTHR30465">
    <property type="entry name" value="INNER MEMBRANE ABC TRANSPORTER"/>
    <property type="match status" value="1"/>
</dbReference>
<evidence type="ECO:0000256" key="4">
    <source>
        <dbReference type="ARBA" id="ARBA00022692"/>
    </source>
</evidence>
<evidence type="ECO:0000256" key="7">
    <source>
        <dbReference type="RuleBase" id="RU363032"/>
    </source>
</evidence>
<keyword evidence="5 7" id="KW-1133">Transmembrane helix</keyword>
<evidence type="ECO:0000313" key="9">
    <source>
        <dbReference type="EMBL" id="RAW15669.1"/>
    </source>
</evidence>
<protein>
    <submittedName>
        <fullName evidence="9">ABC transporter permease</fullName>
    </submittedName>
</protein>
<evidence type="ECO:0000256" key="3">
    <source>
        <dbReference type="ARBA" id="ARBA00022475"/>
    </source>
</evidence>
<feature type="transmembrane region" description="Helical" evidence="7">
    <location>
        <begin position="9"/>
        <end position="29"/>
    </location>
</feature>
<proteinExistence type="inferred from homology"/>
<gene>
    <name evidence="9" type="ORF">DPM12_08465</name>
</gene>
<feature type="transmembrane region" description="Helical" evidence="7">
    <location>
        <begin position="138"/>
        <end position="163"/>
    </location>
</feature>
<accession>A0A329QVH9</accession>
<keyword evidence="10" id="KW-1185">Reference proteome</keyword>
<comment type="caution">
    <text evidence="9">The sequence shown here is derived from an EMBL/GenBank/DDBJ whole genome shotgun (WGS) entry which is preliminary data.</text>
</comment>
<name>A0A329QVH9_9ACTN</name>
<dbReference type="PANTHER" id="PTHR30465:SF43">
    <property type="entry name" value="OLIGOPEPTIDE ABC TRANSPORTER, PERMEASE PROTEIN"/>
    <property type="match status" value="1"/>
</dbReference>
<dbReference type="RefSeq" id="WP_112257870.1">
    <property type="nucleotide sequence ID" value="NZ_QMIG01000005.1"/>
</dbReference>
<feature type="transmembrane region" description="Helical" evidence="7">
    <location>
        <begin position="195"/>
        <end position="214"/>
    </location>
</feature>
<evidence type="ECO:0000256" key="1">
    <source>
        <dbReference type="ARBA" id="ARBA00004651"/>
    </source>
</evidence>